<organism evidence="1 2">
    <name type="scientific">Parashewanella spongiae</name>
    <dbReference type="NCBI Taxonomy" id="342950"/>
    <lineage>
        <taxon>Bacteria</taxon>
        <taxon>Pseudomonadati</taxon>
        <taxon>Pseudomonadota</taxon>
        <taxon>Gammaproteobacteria</taxon>
        <taxon>Alteromonadales</taxon>
        <taxon>Shewanellaceae</taxon>
        <taxon>Parashewanella</taxon>
    </lineage>
</organism>
<dbReference type="Proteomes" id="UP000273022">
    <property type="component" value="Unassembled WGS sequence"/>
</dbReference>
<keyword evidence="2" id="KW-1185">Reference proteome</keyword>
<evidence type="ECO:0000313" key="1">
    <source>
        <dbReference type="EMBL" id="RJY00945.1"/>
    </source>
</evidence>
<dbReference type="AlphaFoldDB" id="A0A3A6T7K2"/>
<gene>
    <name evidence="1" type="ORF">D5R81_20040</name>
</gene>
<dbReference type="EMBL" id="QYYH01000278">
    <property type="protein sequence ID" value="RJY00945.1"/>
    <property type="molecule type" value="Genomic_DNA"/>
</dbReference>
<dbReference type="RefSeq" id="WP_121855310.1">
    <property type="nucleotide sequence ID" value="NZ_CP037952.1"/>
</dbReference>
<protein>
    <submittedName>
        <fullName evidence="1">Uncharacterized protein</fullName>
    </submittedName>
</protein>
<reference evidence="1 2" key="1">
    <citation type="submission" date="2018-09" db="EMBL/GenBank/DDBJ databases">
        <title>Phylogeny of the Shewanellaceae, and recommendation for two new genera, Pseudoshewanella and Parashewanella.</title>
        <authorList>
            <person name="Wang G."/>
        </authorList>
    </citation>
    <scope>NUCLEOTIDE SEQUENCE [LARGE SCALE GENOMIC DNA]</scope>
    <source>
        <strain evidence="1 2">KCTC 22492</strain>
    </source>
</reference>
<evidence type="ECO:0000313" key="2">
    <source>
        <dbReference type="Proteomes" id="UP000273022"/>
    </source>
</evidence>
<comment type="caution">
    <text evidence="1">The sequence shown here is derived from an EMBL/GenBank/DDBJ whole genome shotgun (WGS) entry which is preliminary data.</text>
</comment>
<sequence length="85" mass="9174">MAAGEIGGSLDIPRIFKSDKVAVVSWDSDHDRIHNIDGELNFNSESILEVDCHQTGSSELGSVDLSGLNFMLFEYLSVQGVSSDA</sequence>
<name>A0A3A6T7K2_9GAMM</name>
<proteinExistence type="predicted"/>
<accession>A0A3A6T7K2</accession>